<dbReference type="PANTHER" id="PTHR31495:SF0">
    <property type="entry name" value="BINDING PROTEIN CALEOSIN, PUTATIVE (AFU_ORTHOLOGUE AFUA_5G13750)-RELATED"/>
    <property type="match status" value="1"/>
</dbReference>
<sequence length="262" mass="29957">MPIPSSQVLAVLILGSTISYFWGYFKTSTPDTCHQPPSKSADNSESSNPSSPTTDLNLTALQQHVLFWDRDRDNIIYPHDVYTGFRSIGFSIPFSLTALLIPVFFSYPTRLGHSYIPDPLFRIYLKDIHKAKHGSDTAIYDLGGNLRGEQFEGMFREFDTEEKGGVSARELWRMVGRNRVAADVAGWTFAAMEWSTTWLLLQREGRVWREDLRECYDGSLFWRLQREREEGVKKMGGYGFKEGWEDLLRLVGGKKGKPIILT</sequence>
<evidence type="ECO:0000313" key="5">
    <source>
        <dbReference type="Proteomes" id="UP000178912"/>
    </source>
</evidence>
<dbReference type="GO" id="GO:0005509">
    <property type="term" value="F:calcium ion binding"/>
    <property type="evidence" value="ECO:0007669"/>
    <property type="project" value="TreeGrafter"/>
</dbReference>
<feature type="transmembrane region" description="Helical" evidence="3">
    <location>
        <begin position="88"/>
        <end position="107"/>
    </location>
</feature>
<reference evidence="5" key="1">
    <citation type="submission" date="2016-03" db="EMBL/GenBank/DDBJ databases">
        <authorList>
            <person name="Guldener U."/>
        </authorList>
    </citation>
    <scope>NUCLEOTIDE SEQUENCE [LARGE SCALE GENOMIC DNA]</scope>
    <source>
        <strain evidence="5">04CH-RAC-A.6.1</strain>
    </source>
</reference>
<dbReference type="Pfam" id="PF05042">
    <property type="entry name" value="Caleosin"/>
    <property type="match status" value="1"/>
</dbReference>
<dbReference type="EMBL" id="FJUX01000028">
    <property type="protein sequence ID" value="CZS96752.1"/>
    <property type="molecule type" value="Genomic_DNA"/>
</dbReference>
<dbReference type="InterPro" id="IPR011992">
    <property type="entry name" value="EF-hand-dom_pair"/>
</dbReference>
<proteinExistence type="inferred from homology"/>
<gene>
    <name evidence="4" type="ORF">RAG0_05949</name>
</gene>
<dbReference type="Proteomes" id="UP000178912">
    <property type="component" value="Unassembled WGS sequence"/>
</dbReference>
<evidence type="ECO:0000313" key="4">
    <source>
        <dbReference type="EMBL" id="CZS96752.1"/>
    </source>
</evidence>
<accession>A0A1E1KFI9</accession>
<name>A0A1E1KFI9_9HELO</name>
<evidence type="ECO:0000256" key="3">
    <source>
        <dbReference type="SAM" id="Phobius"/>
    </source>
</evidence>
<keyword evidence="3" id="KW-0472">Membrane</keyword>
<dbReference type="PANTHER" id="PTHR31495">
    <property type="entry name" value="PEROXYGENASE 3-RELATED"/>
    <property type="match status" value="1"/>
</dbReference>
<keyword evidence="3" id="KW-0812">Transmembrane</keyword>
<protein>
    <submittedName>
        <fullName evidence="4">Related to calcium-binding protein caleosin</fullName>
    </submittedName>
</protein>
<evidence type="ECO:0000256" key="2">
    <source>
        <dbReference type="SAM" id="MobiDB-lite"/>
    </source>
</evidence>
<keyword evidence="3" id="KW-1133">Transmembrane helix</keyword>
<comment type="similarity">
    <text evidence="1">Belongs to the caleosin family.</text>
</comment>
<keyword evidence="5" id="KW-1185">Reference proteome</keyword>
<dbReference type="SUPFAM" id="SSF47473">
    <property type="entry name" value="EF-hand"/>
    <property type="match status" value="1"/>
</dbReference>
<feature type="compositionally biased region" description="Low complexity" evidence="2">
    <location>
        <begin position="36"/>
        <end position="52"/>
    </location>
</feature>
<organism evidence="4 5">
    <name type="scientific">Rhynchosporium agropyri</name>
    <dbReference type="NCBI Taxonomy" id="914238"/>
    <lineage>
        <taxon>Eukaryota</taxon>
        <taxon>Fungi</taxon>
        <taxon>Dikarya</taxon>
        <taxon>Ascomycota</taxon>
        <taxon>Pezizomycotina</taxon>
        <taxon>Leotiomycetes</taxon>
        <taxon>Helotiales</taxon>
        <taxon>Ploettnerulaceae</taxon>
        <taxon>Rhynchosporium</taxon>
    </lineage>
</organism>
<dbReference type="OrthoDB" id="640742at2759"/>
<feature type="transmembrane region" description="Helical" evidence="3">
    <location>
        <begin position="7"/>
        <end position="25"/>
    </location>
</feature>
<evidence type="ECO:0000256" key="1">
    <source>
        <dbReference type="ARBA" id="ARBA00006765"/>
    </source>
</evidence>
<feature type="region of interest" description="Disordered" evidence="2">
    <location>
        <begin position="31"/>
        <end position="54"/>
    </location>
</feature>
<dbReference type="InterPro" id="IPR007736">
    <property type="entry name" value="Caleosin-related"/>
</dbReference>
<dbReference type="AlphaFoldDB" id="A0A1E1KFI9"/>
<dbReference type="GO" id="GO:0004497">
    <property type="term" value="F:monooxygenase activity"/>
    <property type="evidence" value="ECO:0007669"/>
    <property type="project" value="TreeGrafter"/>
</dbReference>